<dbReference type="AlphaFoldDB" id="A0A5C5ZMN3"/>
<feature type="transmembrane region" description="Helical" evidence="5">
    <location>
        <begin position="620"/>
        <end position="639"/>
    </location>
</feature>
<comment type="subcellular location">
    <subcellularLocation>
        <location evidence="1">Membrane</location>
        <topology evidence="1">Multi-pass membrane protein</topology>
    </subcellularLocation>
</comment>
<reference evidence="8 9" key="1">
    <citation type="submission" date="2019-02" db="EMBL/GenBank/DDBJ databases">
        <title>Deep-cultivation of Planctomycetes and their phenomic and genomic characterization uncovers novel biology.</title>
        <authorList>
            <person name="Wiegand S."/>
            <person name="Jogler M."/>
            <person name="Boedeker C."/>
            <person name="Pinto D."/>
            <person name="Vollmers J."/>
            <person name="Rivas-Marin E."/>
            <person name="Kohn T."/>
            <person name="Peeters S.H."/>
            <person name="Heuer A."/>
            <person name="Rast P."/>
            <person name="Oberbeckmann S."/>
            <person name="Bunk B."/>
            <person name="Jeske O."/>
            <person name="Meyerdierks A."/>
            <person name="Storesund J.E."/>
            <person name="Kallscheuer N."/>
            <person name="Luecker S."/>
            <person name="Lage O.M."/>
            <person name="Pohl T."/>
            <person name="Merkel B.J."/>
            <person name="Hornburger P."/>
            <person name="Mueller R.-W."/>
            <person name="Bruemmer F."/>
            <person name="Labrenz M."/>
            <person name="Spormann A.M."/>
            <person name="Op Den Camp H."/>
            <person name="Overmann J."/>
            <person name="Amann R."/>
            <person name="Jetten M.S.M."/>
            <person name="Mascher T."/>
            <person name="Medema M.H."/>
            <person name="Devos D.P."/>
            <person name="Kaster A.-K."/>
            <person name="Ovreas L."/>
            <person name="Rohde M."/>
            <person name="Galperin M.Y."/>
            <person name="Jogler C."/>
        </authorList>
    </citation>
    <scope>NUCLEOTIDE SEQUENCE [LARGE SCALE GENOMIC DNA]</scope>
    <source>
        <strain evidence="8 9">Mal64</strain>
    </source>
</reference>
<proteinExistence type="predicted"/>
<organism evidence="8 9">
    <name type="scientific">Pseudobythopirellula maris</name>
    <dbReference type="NCBI Taxonomy" id="2527991"/>
    <lineage>
        <taxon>Bacteria</taxon>
        <taxon>Pseudomonadati</taxon>
        <taxon>Planctomycetota</taxon>
        <taxon>Planctomycetia</taxon>
        <taxon>Pirellulales</taxon>
        <taxon>Lacipirellulaceae</taxon>
        <taxon>Pseudobythopirellula</taxon>
    </lineage>
</organism>
<dbReference type="PANTHER" id="PTHR33507">
    <property type="entry name" value="INNER MEMBRANE PROTEIN YBBJ"/>
    <property type="match status" value="1"/>
</dbReference>
<keyword evidence="3 5" id="KW-1133">Transmembrane helix</keyword>
<protein>
    <submittedName>
        <fullName evidence="8">Uncharacterized protein</fullName>
    </submittedName>
</protein>
<dbReference type="SUPFAM" id="SSF52096">
    <property type="entry name" value="ClpP/crotonase"/>
    <property type="match status" value="1"/>
</dbReference>
<feature type="transmembrane region" description="Helical" evidence="5">
    <location>
        <begin position="594"/>
        <end position="614"/>
    </location>
</feature>
<dbReference type="InterPro" id="IPR012340">
    <property type="entry name" value="NA-bd_OB-fold"/>
</dbReference>
<dbReference type="RefSeq" id="WP_197525661.1">
    <property type="nucleotide sequence ID" value="NZ_SJPQ01000002.1"/>
</dbReference>
<dbReference type="InterPro" id="IPR052165">
    <property type="entry name" value="Membrane_assoc_protease"/>
</dbReference>
<dbReference type="InterPro" id="IPR056739">
    <property type="entry name" value="NfeD_membrane"/>
</dbReference>
<dbReference type="Pfam" id="PF24961">
    <property type="entry name" value="NfeD_membrane"/>
    <property type="match status" value="1"/>
</dbReference>
<comment type="caution">
    <text evidence="8">The sequence shown here is derived from an EMBL/GenBank/DDBJ whole genome shotgun (WGS) entry which is preliminary data.</text>
</comment>
<keyword evidence="9" id="KW-1185">Reference proteome</keyword>
<dbReference type="Gene3D" id="2.40.50.140">
    <property type="entry name" value="Nucleic acid-binding proteins"/>
    <property type="match status" value="1"/>
</dbReference>
<evidence type="ECO:0000313" key="9">
    <source>
        <dbReference type="Proteomes" id="UP000315440"/>
    </source>
</evidence>
<keyword evidence="2 5" id="KW-0812">Transmembrane</keyword>
<dbReference type="Gene3D" id="3.90.226.10">
    <property type="entry name" value="2-enoyl-CoA Hydratase, Chain A, domain 1"/>
    <property type="match status" value="2"/>
</dbReference>
<gene>
    <name evidence="8" type="ORF">Mal64_22320</name>
</gene>
<keyword evidence="4 5" id="KW-0472">Membrane</keyword>
<evidence type="ECO:0000259" key="6">
    <source>
        <dbReference type="Pfam" id="PF01957"/>
    </source>
</evidence>
<dbReference type="Proteomes" id="UP000315440">
    <property type="component" value="Unassembled WGS sequence"/>
</dbReference>
<dbReference type="GO" id="GO:0005886">
    <property type="term" value="C:plasma membrane"/>
    <property type="evidence" value="ECO:0007669"/>
    <property type="project" value="TreeGrafter"/>
</dbReference>
<name>A0A5C5ZMN3_9BACT</name>
<feature type="domain" description="NfeD-like C-terminal" evidence="6">
    <location>
        <begin position="735"/>
        <end position="788"/>
    </location>
</feature>
<evidence type="ECO:0000256" key="2">
    <source>
        <dbReference type="ARBA" id="ARBA00022692"/>
    </source>
</evidence>
<dbReference type="PANTHER" id="PTHR33507:SF3">
    <property type="entry name" value="INNER MEMBRANE PROTEIN YBBJ"/>
    <property type="match status" value="1"/>
</dbReference>
<evidence type="ECO:0000256" key="5">
    <source>
        <dbReference type="SAM" id="Phobius"/>
    </source>
</evidence>
<feature type="transmembrane region" description="Helical" evidence="5">
    <location>
        <begin position="680"/>
        <end position="698"/>
    </location>
</feature>
<evidence type="ECO:0000256" key="3">
    <source>
        <dbReference type="ARBA" id="ARBA00022989"/>
    </source>
</evidence>
<sequence>MRLAPLNTKSTPRTARLAWGLTPSLLLALLLWGGLASGRATAQDAAEPPVAGQPATLPARVVRVALPIVGNDDRTLQGRLQRAVTQLTESPSVDGRRPVLVVELRPTEAGEGRGAGTAFERAVSIARFLVSDELAAVRTVAYIPQSLEGHGVLVALACEEIAIDPTAEFGRAGADEDPAKPIEPGVAALYRQISEQRRTAPVALALGMVDPRLEVLRVETEGGVEFVTRAELQTLSEEQTVVDEQVLVPAGSLGVLTGREARELGVARYLAPDRATLARVLGAAEADVSEDLSLVAEWRPVMVDLAGPLTPAVVKRTQTLLGEEIARGSNWIGLRIDSPGGDWRNSLQLARTVADLREAEARVVAYVPNEAGAGAALVALACDQIVMHPGARLTGVARVAEEVPDPAGDENADGGRNLKREAADDEPADAVAANEAAADPPLGRAELESIVTTLRESLAERTGRTWSLLSSVVDPALEVRRYSHNINGAQRDFCPEELAEQPNPDDWRVGEVVTEAGEPLALDAERAERLGVAWAVVDSVDGLARLYGLESAPRTAEPNWALELVEALASPGFAALLLVAAIAGIYLELNTPGLGIGGFISAVAFMLFFWSKFLHGTADWLEALLFIVGLMFILVEIFVLPGFGIFGLGGGAMVIAALVLASQTFILPQTESQLDQLRDSLSVVAGSAVGCLVVGLALRKYLPHSPVFQRLTLAGGEEADRIEQERREAIADYTHLVGQRGEATTSLLPSGKAEIDGELVDVMADGGAIDRGARVEVVKVQGTRVLVRQV</sequence>
<evidence type="ECO:0000256" key="1">
    <source>
        <dbReference type="ARBA" id="ARBA00004141"/>
    </source>
</evidence>
<accession>A0A5C5ZMN3</accession>
<feature type="transmembrane region" description="Helical" evidence="5">
    <location>
        <begin position="568"/>
        <end position="587"/>
    </location>
</feature>
<evidence type="ECO:0000313" key="8">
    <source>
        <dbReference type="EMBL" id="TWT88744.1"/>
    </source>
</evidence>
<dbReference type="InterPro" id="IPR029045">
    <property type="entry name" value="ClpP/crotonase-like_dom_sf"/>
</dbReference>
<evidence type="ECO:0000256" key="4">
    <source>
        <dbReference type="ARBA" id="ARBA00023136"/>
    </source>
</evidence>
<evidence type="ECO:0000259" key="7">
    <source>
        <dbReference type="Pfam" id="PF24961"/>
    </source>
</evidence>
<feature type="domain" description="NfeD integral membrane" evidence="7">
    <location>
        <begin position="574"/>
        <end position="697"/>
    </location>
</feature>
<dbReference type="Pfam" id="PF01957">
    <property type="entry name" value="NfeD"/>
    <property type="match status" value="1"/>
</dbReference>
<dbReference type="SUPFAM" id="SSF141322">
    <property type="entry name" value="NfeD domain-like"/>
    <property type="match status" value="1"/>
</dbReference>
<dbReference type="EMBL" id="SJPQ01000002">
    <property type="protein sequence ID" value="TWT88744.1"/>
    <property type="molecule type" value="Genomic_DNA"/>
</dbReference>
<dbReference type="InterPro" id="IPR002810">
    <property type="entry name" value="NfeD-like_C"/>
</dbReference>
<feature type="transmembrane region" description="Helical" evidence="5">
    <location>
        <begin position="646"/>
        <end position="668"/>
    </location>
</feature>